<evidence type="ECO:0000256" key="1">
    <source>
        <dbReference type="SAM" id="Phobius"/>
    </source>
</evidence>
<evidence type="ECO:0000313" key="4">
    <source>
        <dbReference type="Proteomes" id="UP000198858"/>
    </source>
</evidence>
<accession>A0A1H1KUC1</accession>
<keyword evidence="1" id="KW-1133">Transmembrane helix</keyword>
<name>A0A1H1KUC1_9FLAO</name>
<gene>
    <name evidence="3" type="ORF">SAMN04488552_0183</name>
</gene>
<feature type="transmembrane region" description="Helical" evidence="1">
    <location>
        <begin position="74"/>
        <end position="92"/>
    </location>
</feature>
<dbReference type="EMBL" id="LT629745">
    <property type="protein sequence ID" value="SDR65737.1"/>
    <property type="molecule type" value="Genomic_DNA"/>
</dbReference>
<dbReference type="Proteomes" id="UP000198858">
    <property type="component" value="Chromosome I"/>
</dbReference>
<evidence type="ECO:0000313" key="3">
    <source>
        <dbReference type="EMBL" id="SDR65737.1"/>
    </source>
</evidence>
<feature type="transmembrane region" description="Helical" evidence="1">
    <location>
        <begin position="48"/>
        <end position="67"/>
    </location>
</feature>
<feature type="transmembrane region" description="Helical" evidence="1">
    <location>
        <begin position="98"/>
        <end position="115"/>
    </location>
</feature>
<dbReference type="Pfam" id="PF24709">
    <property type="entry name" value="DUF7670"/>
    <property type="match status" value="1"/>
</dbReference>
<evidence type="ECO:0000259" key="2">
    <source>
        <dbReference type="Pfam" id="PF24709"/>
    </source>
</evidence>
<reference evidence="3 4" key="1">
    <citation type="submission" date="2016-10" db="EMBL/GenBank/DDBJ databases">
        <authorList>
            <person name="Varghese N."/>
            <person name="Submissions S."/>
        </authorList>
    </citation>
    <scope>NUCLEOTIDE SEQUENCE [LARGE SCALE GENOMIC DNA]</scope>
    <source>
        <strain evidence="3 4">Mar_2010_102</strain>
    </source>
</reference>
<feature type="transmembrane region" description="Helical" evidence="1">
    <location>
        <begin position="12"/>
        <end position="36"/>
    </location>
</feature>
<dbReference type="InterPro" id="IPR056087">
    <property type="entry name" value="DUF7670"/>
</dbReference>
<keyword evidence="1" id="KW-0472">Membrane</keyword>
<keyword evidence="4" id="KW-1185">Reference proteome</keyword>
<dbReference type="AlphaFoldDB" id="A0A1H1KUC1"/>
<dbReference type="RefSeq" id="WP_026934710.1">
    <property type="nucleotide sequence ID" value="NZ_LT629745.1"/>
</dbReference>
<feature type="domain" description="DUF7670" evidence="2">
    <location>
        <begin position="5"/>
        <end position="120"/>
    </location>
</feature>
<dbReference type="STRING" id="1250231.SAMN04488552_0183"/>
<organism evidence="3 4">
    <name type="scientific">Christiangramia echinicola</name>
    <dbReference type="NCBI Taxonomy" id="279359"/>
    <lineage>
        <taxon>Bacteria</taxon>
        <taxon>Pseudomonadati</taxon>
        <taxon>Bacteroidota</taxon>
        <taxon>Flavobacteriia</taxon>
        <taxon>Flavobacteriales</taxon>
        <taxon>Flavobacteriaceae</taxon>
        <taxon>Christiangramia</taxon>
    </lineage>
</organism>
<sequence>MKNQTHINKTVLWSARIWGSLILAFILFFVIAYIFGEEAARTDTFKDPIELISFICFPVITCIGLVLAYKWPGLGGLISILALFTGIAIQGFAIEVNFILLIYTPAILYLTYWFLSSKDRKIIKRMKLH</sequence>
<protein>
    <recommendedName>
        <fullName evidence="2">DUF7670 domain-containing protein</fullName>
    </recommendedName>
</protein>
<keyword evidence="1" id="KW-0812">Transmembrane</keyword>
<proteinExistence type="predicted"/>